<dbReference type="HOGENOM" id="CLU_027816_4_0_1"/>
<gene>
    <name evidence="9" type="ORF">DOTSEDRAFT_67431</name>
</gene>
<dbReference type="eggNOG" id="KOG1303">
    <property type="taxonomic scope" value="Eukaryota"/>
</dbReference>
<dbReference type="EMBL" id="KB446535">
    <property type="protein sequence ID" value="EME48356.1"/>
    <property type="molecule type" value="Genomic_DNA"/>
</dbReference>
<accession>N1PXV8</accession>
<feature type="transmembrane region" description="Helical" evidence="7">
    <location>
        <begin position="140"/>
        <end position="164"/>
    </location>
</feature>
<name>N1PXV8_DOTSN</name>
<feature type="transmembrane region" description="Helical" evidence="7">
    <location>
        <begin position="249"/>
        <end position="271"/>
    </location>
</feature>
<sequence length="480" mass="51688">MTDYGAARDGGYKNPDELSNSIPEHSSQDGSGFKDKEKFDPELALGEQLTVHEGEQKFKKLGWKALTICLIVEAIALGSLSVPSAFATVGMVPGVILTVGLGLVAIYTSYVVGQVKLKYPTVEHYADAVRLIWGRPGYELCGVMFALFLILIVGSHALTGTIAWIRIVNQPGLCALIFSVVSAIILFLLALPPSFHEVSFLGYIDFVSIIAAILITMIATGVEASNAPGGLSGVDWSLWPPPGTSLYEAFLSCTNIIFAYSFAVCQFSFMSEMHTPTDYVKSIWALGLIEIFIYTVTGAVIYAFAGSAVKSPALLSSSFTISRIAFGVALPVIFISGSINGTVVGRYIITRAFPNSSIRWVNNAKGWSVWAALIAAVTIIGWIIAEAIPFFNALLGLISSLFISGFSFYFPALFWFQLIKEGKWNANRHNIMLSIANGICFVIGVATLGLGTYASVKDIMSQYDSGSVRGSFTCDSSSYT</sequence>
<comment type="subcellular location">
    <subcellularLocation>
        <location evidence="1">Membrane</location>
        <topology evidence="1">Multi-pass membrane protein</topology>
    </subcellularLocation>
</comment>
<reference evidence="10" key="1">
    <citation type="journal article" date="2012" name="PLoS Genet.">
        <title>The genomes of the fungal plant pathogens Cladosporium fulvum and Dothistroma septosporum reveal adaptation to different hosts and lifestyles but also signatures of common ancestry.</title>
        <authorList>
            <person name="de Wit P.J.G.M."/>
            <person name="van der Burgt A."/>
            <person name="Oekmen B."/>
            <person name="Stergiopoulos I."/>
            <person name="Abd-Elsalam K.A."/>
            <person name="Aerts A.L."/>
            <person name="Bahkali A.H."/>
            <person name="Beenen H.G."/>
            <person name="Chettri P."/>
            <person name="Cox M.P."/>
            <person name="Datema E."/>
            <person name="de Vries R.P."/>
            <person name="Dhillon B."/>
            <person name="Ganley A.R."/>
            <person name="Griffiths S.A."/>
            <person name="Guo Y."/>
            <person name="Hamelin R.C."/>
            <person name="Henrissat B."/>
            <person name="Kabir M.S."/>
            <person name="Jashni M.K."/>
            <person name="Kema G."/>
            <person name="Klaubauf S."/>
            <person name="Lapidus A."/>
            <person name="Levasseur A."/>
            <person name="Lindquist E."/>
            <person name="Mehrabi R."/>
            <person name="Ohm R.A."/>
            <person name="Owen T.J."/>
            <person name="Salamov A."/>
            <person name="Schwelm A."/>
            <person name="Schijlen E."/>
            <person name="Sun H."/>
            <person name="van den Burg H.A."/>
            <person name="van Ham R.C.H.J."/>
            <person name="Zhang S."/>
            <person name="Goodwin S.B."/>
            <person name="Grigoriev I.V."/>
            <person name="Collemare J."/>
            <person name="Bradshaw R.E."/>
        </authorList>
    </citation>
    <scope>NUCLEOTIDE SEQUENCE [LARGE SCALE GENOMIC DNA]</scope>
    <source>
        <strain evidence="10">NZE10 / CBS 128990</strain>
    </source>
</reference>
<dbReference type="GO" id="GO:0015179">
    <property type="term" value="F:L-amino acid transmembrane transporter activity"/>
    <property type="evidence" value="ECO:0007669"/>
    <property type="project" value="TreeGrafter"/>
</dbReference>
<evidence type="ECO:0000256" key="2">
    <source>
        <dbReference type="ARBA" id="ARBA00008066"/>
    </source>
</evidence>
<keyword evidence="3 7" id="KW-0812">Transmembrane</keyword>
<feature type="domain" description="Amino acid transporter transmembrane" evidence="8">
    <location>
        <begin position="60"/>
        <end position="456"/>
    </location>
</feature>
<feature type="transmembrane region" description="Helical" evidence="7">
    <location>
        <begin position="170"/>
        <end position="191"/>
    </location>
</feature>
<dbReference type="Proteomes" id="UP000016933">
    <property type="component" value="Unassembled WGS sequence"/>
</dbReference>
<dbReference type="AlphaFoldDB" id="N1PXV8"/>
<dbReference type="Pfam" id="PF01490">
    <property type="entry name" value="Aa_trans"/>
    <property type="match status" value="1"/>
</dbReference>
<feature type="transmembrane region" description="Helical" evidence="7">
    <location>
        <begin position="283"/>
        <end position="304"/>
    </location>
</feature>
<reference evidence="9 10" key="2">
    <citation type="journal article" date="2012" name="PLoS Pathog.">
        <title>Diverse lifestyles and strategies of plant pathogenesis encoded in the genomes of eighteen Dothideomycetes fungi.</title>
        <authorList>
            <person name="Ohm R.A."/>
            <person name="Feau N."/>
            <person name="Henrissat B."/>
            <person name="Schoch C.L."/>
            <person name="Horwitz B.A."/>
            <person name="Barry K.W."/>
            <person name="Condon B.J."/>
            <person name="Copeland A.C."/>
            <person name="Dhillon B."/>
            <person name="Glaser F."/>
            <person name="Hesse C.N."/>
            <person name="Kosti I."/>
            <person name="LaButti K."/>
            <person name="Lindquist E.A."/>
            <person name="Lucas S."/>
            <person name="Salamov A.A."/>
            <person name="Bradshaw R.E."/>
            <person name="Ciuffetti L."/>
            <person name="Hamelin R.C."/>
            <person name="Kema G.H.J."/>
            <person name="Lawrence C."/>
            <person name="Scott J.A."/>
            <person name="Spatafora J.W."/>
            <person name="Turgeon B.G."/>
            <person name="de Wit P.J.G.M."/>
            <person name="Zhong S."/>
            <person name="Goodwin S.B."/>
            <person name="Grigoriev I.V."/>
        </authorList>
    </citation>
    <scope>NUCLEOTIDE SEQUENCE [LARGE SCALE GENOMIC DNA]</scope>
    <source>
        <strain evidence="10">NZE10 / CBS 128990</strain>
    </source>
</reference>
<evidence type="ECO:0000256" key="7">
    <source>
        <dbReference type="SAM" id="Phobius"/>
    </source>
</evidence>
<keyword evidence="5 7" id="KW-0472">Membrane</keyword>
<feature type="compositionally biased region" description="Polar residues" evidence="6">
    <location>
        <begin position="17"/>
        <end position="30"/>
    </location>
</feature>
<evidence type="ECO:0000259" key="8">
    <source>
        <dbReference type="Pfam" id="PF01490"/>
    </source>
</evidence>
<comment type="similarity">
    <text evidence="2">Belongs to the amino acid/polyamine transporter 2 family.</text>
</comment>
<dbReference type="OMA" id="DAGRLMF"/>
<evidence type="ECO:0000256" key="3">
    <source>
        <dbReference type="ARBA" id="ARBA00022692"/>
    </source>
</evidence>
<protein>
    <recommendedName>
        <fullName evidence="8">Amino acid transporter transmembrane domain-containing protein</fullName>
    </recommendedName>
</protein>
<feature type="region of interest" description="Disordered" evidence="6">
    <location>
        <begin position="1"/>
        <end position="34"/>
    </location>
</feature>
<organism evidence="9 10">
    <name type="scientific">Dothistroma septosporum (strain NZE10 / CBS 128990)</name>
    <name type="common">Red band needle blight fungus</name>
    <name type="synonym">Mycosphaerella pini</name>
    <dbReference type="NCBI Taxonomy" id="675120"/>
    <lineage>
        <taxon>Eukaryota</taxon>
        <taxon>Fungi</taxon>
        <taxon>Dikarya</taxon>
        <taxon>Ascomycota</taxon>
        <taxon>Pezizomycotina</taxon>
        <taxon>Dothideomycetes</taxon>
        <taxon>Dothideomycetidae</taxon>
        <taxon>Mycosphaerellales</taxon>
        <taxon>Mycosphaerellaceae</taxon>
        <taxon>Dothistroma</taxon>
    </lineage>
</organism>
<dbReference type="PANTHER" id="PTHR22950">
    <property type="entry name" value="AMINO ACID TRANSPORTER"/>
    <property type="match status" value="1"/>
</dbReference>
<evidence type="ECO:0000256" key="1">
    <source>
        <dbReference type="ARBA" id="ARBA00004141"/>
    </source>
</evidence>
<feature type="transmembrane region" description="Helical" evidence="7">
    <location>
        <begin position="431"/>
        <end position="454"/>
    </location>
</feature>
<keyword evidence="4 7" id="KW-1133">Transmembrane helix</keyword>
<evidence type="ECO:0000256" key="4">
    <source>
        <dbReference type="ARBA" id="ARBA00022989"/>
    </source>
</evidence>
<keyword evidence="10" id="KW-1185">Reference proteome</keyword>
<dbReference type="InterPro" id="IPR013057">
    <property type="entry name" value="AA_transpt_TM"/>
</dbReference>
<evidence type="ECO:0000256" key="5">
    <source>
        <dbReference type="ARBA" id="ARBA00023136"/>
    </source>
</evidence>
<feature type="transmembrane region" description="Helical" evidence="7">
    <location>
        <begin position="203"/>
        <end position="222"/>
    </location>
</feature>
<feature type="transmembrane region" description="Helical" evidence="7">
    <location>
        <begin position="397"/>
        <end position="419"/>
    </location>
</feature>
<feature type="transmembrane region" description="Helical" evidence="7">
    <location>
        <begin position="92"/>
        <end position="112"/>
    </location>
</feature>
<feature type="transmembrane region" description="Helical" evidence="7">
    <location>
        <begin position="324"/>
        <end position="349"/>
    </location>
</feature>
<dbReference type="OrthoDB" id="655540at2759"/>
<proteinExistence type="inferred from homology"/>
<evidence type="ECO:0000313" key="10">
    <source>
        <dbReference type="Proteomes" id="UP000016933"/>
    </source>
</evidence>
<evidence type="ECO:0000256" key="6">
    <source>
        <dbReference type="SAM" id="MobiDB-lite"/>
    </source>
</evidence>
<dbReference type="GO" id="GO:0016020">
    <property type="term" value="C:membrane"/>
    <property type="evidence" value="ECO:0007669"/>
    <property type="project" value="UniProtKB-SubCell"/>
</dbReference>
<evidence type="ECO:0000313" key="9">
    <source>
        <dbReference type="EMBL" id="EME48356.1"/>
    </source>
</evidence>
<dbReference type="STRING" id="675120.N1PXV8"/>
<feature type="transmembrane region" description="Helical" evidence="7">
    <location>
        <begin position="369"/>
        <end position="391"/>
    </location>
</feature>
<dbReference type="PANTHER" id="PTHR22950:SF8">
    <property type="entry name" value="AMINO ACID TRANSPORTER (EUROFUNG)"/>
    <property type="match status" value="1"/>
</dbReference>
<feature type="transmembrane region" description="Helical" evidence="7">
    <location>
        <begin position="65"/>
        <end position="86"/>
    </location>
</feature>